<dbReference type="PANTHER" id="PTHR43459:SF3">
    <property type="entry name" value="ENOYL-COA HYDRATASE ECHA15 (ENOYL HYDRASE) (UNSATURATED ACYL-COA HYDRATASE) (CROTONASE)-RELATED"/>
    <property type="match status" value="1"/>
</dbReference>
<dbReference type="EMBL" id="JACFYJ010000095">
    <property type="protein sequence ID" value="MEI6002072.1"/>
    <property type="molecule type" value="Genomic_DNA"/>
</dbReference>
<evidence type="ECO:0000313" key="4">
    <source>
        <dbReference type="Proteomes" id="UP001386437"/>
    </source>
</evidence>
<accession>A0ABU8J2A1</accession>
<proteinExistence type="inferred from homology"/>
<dbReference type="Pfam" id="PF00378">
    <property type="entry name" value="ECH_1"/>
    <property type="match status" value="1"/>
</dbReference>
<dbReference type="Proteomes" id="UP001386437">
    <property type="component" value="Unassembled WGS sequence"/>
</dbReference>
<dbReference type="InterPro" id="IPR018376">
    <property type="entry name" value="Enoyl-CoA_hyd/isom_CS"/>
</dbReference>
<evidence type="ECO:0000256" key="2">
    <source>
        <dbReference type="RuleBase" id="RU003707"/>
    </source>
</evidence>
<evidence type="ECO:0000313" key="3">
    <source>
        <dbReference type="EMBL" id="MEI6002072.1"/>
    </source>
</evidence>
<keyword evidence="4" id="KW-1185">Reference proteome</keyword>
<protein>
    <submittedName>
        <fullName evidence="3">Enoyl-CoA hydratase/isomerase family protein</fullName>
    </submittedName>
</protein>
<dbReference type="InterPro" id="IPR014748">
    <property type="entry name" value="Enoyl-CoA_hydra_C"/>
</dbReference>
<dbReference type="SUPFAM" id="SSF52096">
    <property type="entry name" value="ClpP/crotonase"/>
    <property type="match status" value="1"/>
</dbReference>
<dbReference type="CDD" id="cd06558">
    <property type="entry name" value="crotonase-like"/>
    <property type="match status" value="1"/>
</dbReference>
<comment type="similarity">
    <text evidence="1 2">Belongs to the enoyl-CoA hydratase/isomerase family.</text>
</comment>
<dbReference type="Gene3D" id="3.90.226.10">
    <property type="entry name" value="2-enoyl-CoA Hydratase, Chain A, domain 1"/>
    <property type="match status" value="1"/>
</dbReference>
<sequence length="276" mass="29466">MAETSEPGLEAYASYTSLAFDQPAPGVLRVTLNRPEKLNALDARGHDEIARVWRDVDADPSVSAVLLCGAGRAFSAGGDFEMVEEMIDSFDARARVWREAKDLVYNIINCSKPIVSAIQGAAVGAGLVAALLSDVSVAARTARLVDGHTRLGVAAGDHAAIVWPLLCGMAKAKYHLMLCEPVTGDKAEQMGLVSLAVDEAELQETALSIATRLASGAPSAVRWTKYALNNWLRQAGPIFDASLALEMFGFGGREVREGVASFREKRSPVFSQDTSL</sequence>
<dbReference type="Gene3D" id="1.10.12.10">
    <property type="entry name" value="Lyase 2-enoyl-coa Hydratase, Chain A, domain 2"/>
    <property type="match status" value="1"/>
</dbReference>
<gene>
    <name evidence="3" type="ORF">H3V53_34555</name>
</gene>
<dbReference type="PANTHER" id="PTHR43459">
    <property type="entry name" value="ENOYL-COA HYDRATASE"/>
    <property type="match status" value="1"/>
</dbReference>
<dbReference type="InterPro" id="IPR029045">
    <property type="entry name" value="ClpP/crotonase-like_dom_sf"/>
</dbReference>
<reference evidence="3 4" key="1">
    <citation type="journal article" date="2022" name="Arch. Microbiol.">
        <title>Paraburkholderia bengalensis sp. nov. isolated from roots of Oryza sativa, IR64.</title>
        <authorList>
            <person name="Nag P."/>
            <person name="Mondal N."/>
            <person name="Sarkar J."/>
            <person name="Das S."/>
        </authorList>
    </citation>
    <scope>NUCLEOTIDE SEQUENCE [LARGE SCALE GENOMIC DNA]</scope>
    <source>
        <strain evidence="3 4">IR64_4_BI</strain>
    </source>
</reference>
<organism evidence="3 4">
    <name type="scientific">Paraburkholderia bengalensis</name>
    <dbReference type="NCBI Taxonomy" id="2747562"/>
    <lineage>
        <taxon>Bacteria</taxon>
        <taxon>Pseudomonadati</taxon>
        <taxon>Pseudomonadota</taxon>
        <taxon>Betaproteobacteria</taxon>
        <taxon>Burkholderiales</taxon>
        <taxon>Burkholderiaceae</taxon>
        <taxon>Paraburkholderia</taxon>
    </lineage>
</organism>
<dbReference type="NCBIfam" id="NF005595">
    <property type="entry name" value="PRK07327.1"/>
    <property type="match status" value="1"/>
</dbReference>
<comment type="caution">
    <text evidence="3">The sequence shown here is derived from an EMBL/GenBank/DDBJ whole genome shotgun (WGS) entry which is preliminary data.</text>
</comment>
<dbReference type="InterPro" id="IPR001753">
    <property type="entry name" value="Enoyl-CoA_hydra/iso"/>
</dbReference>
<dbReference type="PROSITE" id="PS00166">
    <property type="entry name" value="ENOYL_COA_HYDRATASE"/>
    <property type="match status" value="1"/>
</dbReference>
<evidence type="ECO:0000256" key="1">
    <source>
        <dbReference type="ARBA" id="ARBA00005254"/>
    </source>
</evidence>
<name>A0ABU8J2A1_9BURK</name>